<feature type="non-terminal residue" evidence="1">
    <location>
        <position position="1"/>
    </location>
</feature>
<dbReference type="EMBL" id="ASPP01009658">
    <property type="protein sequence ID" value="ETO23857.1"/>
    <property type="molecule type" value="Genomic_DNA"/>
</dbReference>
<sequence length="95" mass="10225">PTNEAQVSVTETSKTTKTLSKEEIVSVLKEYDGSGLGVLTTKQCLAAMRDLSQTGMSDSECQQFVQSASSTCSDGNGKIKMEEFANQLALEVKKK</sequence>
<accession>X6NEV4</accession>
<evidence type="ECO:0000313" key="1">
    <source>
        <dbReference type="EMBL" id="ETO23857.1"/>
    </source>
</evidence>
<keyword evidence="2" id="KW-1185">Reference proteome</keyword>
<dbReference type="Gene3D" id="1.10.238.10">
    <property type="entry name" value="EF-hand"/>
    <property type="match status" value="1"/>
</dbReference>
<dbReference type="Proteomes" id="UP000023152">
    <property type="component" value="Unassembled WGS sequence"/>
</dbReference>
<feature type="non-terminal residue" evidence="1">
    <location>
        <position position="95"/>
    </location>
</feature>
<name>X6NEV4_RETFI</name>
<dbReference type="InterPro" id="IPR011992">
    <property type="entry name" value="EF-hand-dom_pair"/>
</dbReference>
<dbReference type="SUPFAM" id="SSF47473">
    <property type="entry name" value="EF-hand"/>
    <property type="match status" value="1"/>
</dbReference>
<proteinExistence type="predicted"/>
<comment type="caution">
    <text evidence="1">The sequence shown here is derived from an EMBL/GenBank/DDBJ whole genome shotgun (WGS) entry which is preliminary data.</text>
</comment>
<evidence type="ECO:0008006" key="3">
    <source>
        <dbReference type="Google" id="ProtNLM"/>
    </source>
</evidence>
<protein>
    <recommendedName>
        <fullName evidence="3">EF-hand domain-containing protein</fullName>
    </recommendedName>
</protein>
<reference evidence="1 2" key="1">
    <citation type="journal article" date="2013" name="Curr. Biol.">
        <title>The Genome of the Foraminiferan Reticulomyxa filosa.</title>
        <authorList>
            <person name="Glockner G."/>
            <person name="Hulsmann N."/>
            <person name="Schleicher M."/>
            <person name="Noegel A.A."/>
            <person name="Eichinger L."/>
            <person name="Gallinger C."/>
            <person name="Pawlowski J."/>
            <person name="Sierra R."/>
            <person name="Euteneuer U."/>
            <person name="Pillet L."/>
            <person name="Moustafa A."/>
            <person name="Platzer M."/>
            <person name="Groth M."/>
            <person name="Szafranski K."/>
            <person name="Schliwa M."/>
        </authorList>
    </citation>
    <scope>NUCLEOTIDE SEQUENCE [LARGE SCALE GENOMIC DNA]</scope>
</reference>
<organism evidence="1 2">
    <name type="scientific">Reticulomyxa filosa</name>
    <dbReference type="NCBI Taxonomy" id="46433"/>
    <lineage>
        <taxon>Eukaryota</taxon>
        <taxon>Sar</taxon>
        <taxon>Rhizaria</taxon>
        <taxon>Retaria</taxon>
        <taxon>Foraminifera</taxon>
        <taxon>Monothalamids</taxon>
        <taxon>Reticulomyxidae</taxon>
        <taxon>Reticulomyxa</taxon>
    </lineage>
</organism>
<gene>
    <name evidence="1" type="ORF">RFI_13311</name>
</gene>
<dbReference type="AlphaFoldDB" id="X6NEV4"/>
<evidence type="ECO:0000313" key="2">
    <source>
        <dbReference type="Proteomes" id="UP000023152"/>
    </source>
</evidence>